<dbReference type="Proteomes" id="UP000539642">
    <property type="component" value="Unassembled WGS sequence"/>
</dbReference>
<keyword evidence="5" id="KW-1185">Reference proteome</keyword>
<evidence type="ECO:0000313" key="5">
    <source>
        <dbReference type="Proteomes" id="UP000539642"/>
    </source>
</evidence>
<feature type="binding site" evidence="2">
    <location>
        <position position="40"/>
    </location>
    <ligand>
        <name>ATP</name>
        <dbReference type="ChEBI" id="CHEBI:30616"/>
    </ligand>
</feature>
<comment type="caution">
    <text evidence="4">The sequence shown here is derived from an EMBL/GenBank/DDBJ whole genome shotgun (WGS) entry which is preliminary data.</text>
</comment>
<evidence type="ECO:0000256" key="1">
    <source>
        <dbReference type="ARBA" id="ARBA00022679"/>
    </source>
</evidence>
<dbReference type="PANTHER" id="PTHR43686">
    <property type="entry name" value="SULFURTRANSFERASE-RELATED"/>
    <property type="match status" value="1"/>
</dbReference>
<proteinExistence type="predicted"/>
<dbReference type="EMBL" id="JACHEO010000027">
    <property type="protein sequence ID" value="MBB5349493.1"/>
    <property type="molecule type" value="Genomic_DNA"/>
</dbReference>
<accession>A0A840UX46</accession>
<feature type="binding site" evidence="2">
    <location>
        <position position="136"/>
    </location>
    <ligand>
        <name>ATP</name>
        <dbReference type="ChEBI" id="CHEBI:30616"/>
    </ligand>
</feature>
<feature type="binding site" evidence="2">
    <location>
        <begin position="34"/>
        <end position="36"/>
    </location>
    <ligand>
        <name>ATP</name>
        <dbReference type="ChEBI" id="CHEBI:30616"/>
    </ligand>
</feature>
<dbReference type="GO" id="GO:0016740">
    <property type="term" value="F:transferase activity"/>
    <property type="evidence" value="ECO:0007669"/>
    <property type="project" value="UniProtKB-KW"/>
</dbReference>
<dbReference type="InterPro" id="IPR014729">
    <property type="entry name" value="Rossmann-like_a/b/a_fold"/>
</dbReference>
<reference evidence="4 5" key="1">
    <citation type="submission" date="2020-08" db="EMBL/GenBank/DDBJ databases">
        <title>Genomic Encyclopedia of Type Strains, Phase IV (KMG-IV): sequencing the most valuable type-strain genomes for metagenomic binning, comparative biology and taxonomic classification.</title>
        <authorList>
            <person name="Goeker M."/>
        </authorList>
    </citation>
    <scope>NUCLEOTIDE SEQUENCE [LARGE SCALE GENOMIC DNA]</scope>
    <source>
        <strain evidence="4 5">DSM 28570</strain>
    </source>
</reference>
<evidence type="ECO:0000256" key="2">
    <source>
        <dbReference type="PIRSR" id="PIRSR004976-51"/>
    </source>
</evidence>
<keyword evidence="2" id="KW-0067">ATP-binding</keyword>
<protein>
    <submittedName>
        <fullName evidence="4">tRNA 2-thiocytidine biosynthesis protein TtcA</fullName>
    </submittedName>
</protein>
<organism evidence="4 5">
    <name type="scientific">Desulfoprunum benzoelyticum</name>
    <dbReference type="NCBI Taxonomy" id="1506996"/>
    <lineage>
        <taxon>Bacteria</taxon>
        <taxon>Pseudomonadati</taxon>
        <taxon>Thermodesulfobacteriota</taxon>
        <taxon>Desulfobulbia</taxon>
        <taxon>Desulfobulbales</taxon>
        <taxon>Desulfobulbaceae</taxon>
        <taxon>Desulfoprunum</taxon>
    </lineage>
</organism>
<dbReference type="InterPro" id="IPR011063">
    <property type="entry name" value="TilS/TtcA_N"/>
</dbReference>
<dbReference type="InterPro" id="IPR035107">
    <property type="entry name" value="tRNA_thiolation_TtcA_Ctu1"/>
</dbReference>
<keyword evidence="2" id="KW-0547">Nucleotide-binding</keyword>
<feature type="binding site" evidence="2">
    <location>
        <position position="66"/>
    </location>
    <ligand>
        <name>ATP</name>
        <dbReference type="ChEBI" id="CHEBI:30616"/>
    </ligand>
</feature>
<evidence type="ECO:0000259" key="3">
    <source>
        <dbReference type="Pfam" id="PF01171"/>
    </source>
</evidence>
<dbReference type="PIRSF" id="PIRSF004976">
    <property type="entry name" value="ATPase_YdaO"/>
    <property type="match status" value="1"/>
</dbReference>
<feature type="binding site" evidence="2">
    <location>
        <position position="141"/>
    </location>
    <ligand>
        <name>ATP</name>
        <dbReference type="ChEBI" id="CHEBI:30616"/>
    </ligand>
</feature>
<dbReference type="PANTHER" id="PTHR43686:SF1">
    <property type="entry name" value="AMINOTRAN_5 DOMAIN-CONTAINING PROTEIN"/>
    <property type="match status" value="1"/>
</dbReference>
<name>A0A840UX46_9BACT</name>
<dbReference type="Pfam" id="PF01171">
    <property type="entry name" value="ATP_bind_3"/>
    <property type="match status" value="1"/>
</dbReference>
<dbReference type="AlphaFoldDB" id="A0A840UX46"/>
<sequence length="242" mass="27422">MTIDACLTSRLNRRIGQAMHDYSMLVDGDRVLVAVSGGVDSLVLAWLLRFWQHKAPIRYVLKAVVVENELWRRHPESAGAIARICGQLERIGIEYQTVRGWSLAEEHRNCYHCARNRRSQLFDLARQEGWSKIAFGHHKDDLIETLLLNMICSGNISTMVPKQVLFGGKLALIRPMAYLEKEEVLEIAARIGIDAVENLCPLAGNTHRQRVRELLAQLYTMEPGARNSIFAAMANVREGYLL</sequence>
<dbReference type="GO" id="GO:0005524">
    <property type="term" value="F:ATP binding"/>
    <property type="evidence" value="ECO:0007669"/>
    <property type="project" value="UniProtKB-KW"/>
</dbReference>
<dbReference type="SUPFAM" id="SSF52402">
    <property type="entry name" value="Adenine nucleotide alpha hydrolases-like"/>
    <property type="match status" value="1"/>
</dbReference>
<feature type="domain" description="tRNA(Ile)-lysidine/2-thiocytidine synthase N-terminal" evidence="3">
    <location>
        <begin position="31"/>
        <end position="212"/>
    </location>
</feature>
<evidence type="ECO:0000313" key="4">
    <source>
        <dbReference type="EMBL" id="MBB5349493.1"/>
    </source>
</evidence>
<dbReference type="Gene3D" id="3.40.50.620">
    <property type="entry name" value="HUPs"/>
    <property type="match status" value="1"/>
</dbReference>
<dbReference type="RefSeq" id="WP_183352284.1">
    <property type="nucleotide sequence ID" value="NZ_JACHEO010000027.1"/>
</dbReference>
<gene>
    <name evidence="4" type="ORF">HNQ81_003248</name>
</gene>
<keyword evidence="1" id="KW-0808">Transferase</keyword>
<dbReference type="GO" id="GO:0008033">
    <property type="term" value="P:tRNA processing"/>
    <property type="evidence" value="ECO:0007669"/>
    <property type="project" value="InterPro"/>
</dbReference>